<evidence type="ECO:0000259" key="5">
    <source>
        <dbReference type="PROSITE" id="PS51118"/>
    </source>
</evidence>
<evidence type="ECO:0000256" key="3">
    <source>
        <dbReference type="ARBA" id="ARBA00023163"/>
    </source>
</evidence>
<dbReference type="EMBL" id="BAAAMR010000077">
    <property type="protein sequence ID" value="GAA2157722.1"/>
    <property type="molecule type" value="Genomic_DNA"/>
</dbReference>
<dbReference type="PROSITE" id="PS51118">
    <property type="entry name" value="HTH_HXLR"/>
    <property type="match status" value="1"/>
</dbReference>
<keyword evidence="7" id="KW-1185">Reference proteome</keyword>
<dbReference type="InterPro" id="IPR002577">
    <property type="entry name" value="HTH_HxlR"/>
</dbReference>
<organism evidence="6 7">
    <name type="scientific">Actinomadura napierensis</name>
    <dbReference type="NCBI Taxonomy" id="267854"/>
    <lineage>
        <taxon>Bacteria</taxon>
        <taxon>Bacillati</taxon>
        <taxon>Actinomycetota</taxon>
        <taxon>Actinomycetes</taxon>
        <taxon>Streptosporangiales</taxon>
        <taxon>Thermomonosporaceae</taxon>
        <taxon>Actinomadura</taxon>
    </lineage>
</organism>
<dbReference type="PANTHER" id="PTHR33204">
    <property type="entry name" value="TRANSCRIPTIONAL REGULATOR, MARR FAMILY"/>
    <property type="match status" value="1"/>
</dbReference>
<accession>A0ABP5M0B5</accession>
<dbReference type="Gene3D" id="1.10.10.10">
    <property type="entry name" value="Winged helix-like DNA-binding domain superfamily/Winged helix DNA-binding domain"/>
    <property type="match status" value="1"/>
</dbReference>
<dbReference type="PANTHER" id="PTHR33204:SF37">
    <property type="entry name" value="HTH-TYPE TRANSCRIPTIONAL REGULATOR YODB"/>
    <property type="match status" value="1"/>
</dbReference>
<keyword evidence="2" id="KW-0238">DNA-binding</keyword>
<proteinExistence type="predicted"/>
<evidence type="ECO:0000256" key="1">
    <source>
        <dbReference type="ARBA" id="ARBA00023015"/>
    </source>
</evidence>
<sequence>MDERDARWISDTFHSDCAGREVMEHVTGRWVPLILAALTPGPMRFYELRECIDGVSEKVLSAKLRTLVRDGLAERTVEPTTPPQVSYELTELGRGLSRPFAQLVRWISAHTPEVIEAQQRYDDPASRGSTKAPATHENVGDQGLIRRPGCVS</sequence>
<dbReference type="InterPro" id="IPR036390">
    <property type="entry name" value="WH_DNA-bd_sf"/>
</dbReference>
<evidence type="ECO:0000313" key="6">
    <source>
        <dbReference type="EMBL" id="GAA2157722.1"/>
    </source>
</evidence>
<protein>
    <recommendedName>
        <fullName evidence="5">HTH hxlR-type domain-containing protein</fullName>
    </recommendedName>
</protein>
<dbReference type="RefSeq" id="WP_344276796.1">
    <property type="nucleotide sequence ID" value="NZ_BAAAMR010000077.1"/>
</dbReference>
<name>A0ABP5M0B5_9ACTN</name>
<gene>
    <name evidence="6" type="ORF">GCM10009727_67800</name>
</gene>
<keyword evidence="1" id="KW-0805">Transcription regulation</keyword>
<dbReference type="SUPFAM" id="SSF46785">
    <property type="entry name" value="Winged helix' DNA-binding domain"/>
    <property type="match status" value="1"/>
</dbReference>
<evidence type="ECO:0000256" key="4">
    <source>
        <dbReference type="SAM" id="MobiDB-lite"/>
    </source>
</evidence>
<evidence type="ECO:0000313" key="7">
    <source>
        <dbReference type="Proteomes" id="UP001501020"/>
    </source>
</evidence>
<evidence type="ECO:0000256" key="2">
    <source>
        <dbReference type="ARBA" id="ARBA00023125"/>
    </source>
</evidence>
<dbReference type="Proteomes" id="UP001501020">
    <property type="component" value="Unassembled WGS sequence"/>
</dbReference>
<feature type="domain" description="HTH hxlR-type" evidence="5">
    <location>
        <begin position="17"/>
        <end position="115"/>
    </location>
</feature>
<reference evidence="7" key="1">
    <citation type="journal article" date="2019" name="Int. J. Syst. Evol. Microbiol.">
        <title>The Global Catalogue of Microorganisms (GCM) 10K type strain sequencing project: providing services to taxonomists for standard genome sequencing and annotation.</title>
        <authorList>
            <consortium name="The Broad Institute Genomics Platform"/>
            <consortium name="The Broad Institute Genome Sequencing Center for Infectious Disease"/>
            <person name="Wu L."/>
            <person name="Ma J."/>
        </authorList>
    </citation>
    <scope>NUCLEOTIDE SEQUENCE [LARGE SCALE GENOMIC DNA]</scope>
    <source>
        <strain evidence="7">JCM 13850</strain>
    </source>
</reference>
<dbReference type="Pfam" id="PF01638">
    <property type="entry name" value="HxlR"/>
    <property type="match status" value="1"/>
</dbReference>
<comment type="caution">
    <text evidence="6">The sequence shown here is derived from an EMBL/GenBank/DDBJ whole genome shotgun (WGS) entry which is preliminary data.</text>
</comment>
<feature type="region of interest" description="Disordered" evidence="4">
    <location>
        <begin position="119"/>
        <end position="152"/>
    </location>
</feature>
<keyword evidence="3" id="KW-0804">Transcription</keyword>
<dbReference type="InterPro" id="IPR036388">
    <property type="entry name" value="WH-like_DNA-bd_sf"/>
</dbReference>